<dbReference type="AlphaFoldDB" id="I4G6G0"/>
<gene>
    <name evidence="2" type="ORF">MICAC_4660008</name>
</gene>
<dbReference type="NCBIfam" id="TIGR04474">
    <property type="entry name" value="tcm_partner"/>
    <property type="match status" value="1"/>
</dbReference>
<dbReference type="EMBL" id="CAIJ01000408">
    <property type="protein sequence ID" value="CCI03521.1"/>
    <property type="molecule type" value="Genomic_DNA"/>
</dbReference>
<dbReference type="HOGENOM" id="CLU_063017_0_0_3"/>
<dbReference type="Proteomes" id="UP000003480">
    <property type="component" value="Unassembled WGS sequence"/>
</dbReference>
<feature type="domain" description="GMT-like wHTH" evidence="1">
    <location>
        <begin position="283"/>
        <end position="354"/>
    </location>
</feature>
<sequence>MTENSFFNEQKEQSLIKARIVEKYFWAWAKVIISKVKKGSSSNQKIAYVDLFAGAGRYKDGSKSTPVKVLETAIADPDMRNMLVSIFNDADVENVNSLQQAIDSIPGIENLKYRPQISKYEVGEDIVKTFQSMKLVPTLLFVDPWGYKGLSLELVNSVVKDWGCDCIFFFNYNRINMGLNNDAVKEHINALFGQVGADQLRKRLKTLTLTPQERELTVVEYICEALKEMGGKYVLPFRFRHEMGNRTSHHLIFVSKHPKGHEIMKEIMAKESSEQTQGVPSFEYNPATLQQPLLFELTRPLDQLESMLLDNFSGKTMTMVEIYDQHHPGKPYIKKNYKTALSNLESQGKITVHSLDDKKRRKGTFADDLKVTFPVKQ</sequence>
<name>I4G6G0_MICAE</name>
<proteinExistence type="predicted"/>
<evidence type="ECO:0000259" key="1">
    <source>
        <dbReference type="Pfam" id="PF22560"/>
    </source>
</evidence>
<comment type="caution">
    <text evidence="2">The sequence shown here is derived from an EMBL/GenBank/DDBJ whole genome shotgun (WGS) entry which is preliminary data.</text>
</comment>
<dbReference type="InterPro" id="IPR031009">
    <property type="entry name" value="Tcm_partner"/>
</dbReference>
<reference evidence="2 3" key="1">
    <citation type="submission" date="2012-04" db="EMBL/GenBank/DDBJ databases">
        <authorList>
            <person name="Genoscope - CEA"/>
        </authorList>
    </citation>
    <scope>NUCLEOTIDE SEQUENCE [LARGE SCALE GENOMIC DNA]</scope>
    <source>
        <strain evidence="2 3">9443</strain>
    </source>
</reference>
<evidence type="ECO:0000313" key="3">
    <source>
        <dbReference type="Proteomes" id="UP000003480"/>
    </source>
</evidence>
<accession>I4G6G0</accession>
<dbReference type="Pfam" id="PF22560">
    <property type="entry name" value="GMT-wHTH"/>
    <property type="match status" value="1"/>
</dbReference>
<dbReference type="InterPro" id="IPR054339">
    <property type="entry name" value="GMT_wHTH"/>
</dbReference>
<protein>
    <recommendedName>
        <fullName evidence="1">GMT-like wHTH domain-containing protein</fullName>
    </recommendedName>
</protein>
<evidence type="ECO:0000313" key="2">
    <source>
        <dbReference type="EMBL" id="CCI03521.1"/>
    </source>
</evidence>
<organism evidence="2 3">
    <name type="scientific">Microcystis aeruginosa PCC 9443</name>
    <dbReference type="NCBI Taxonomy" id="1160281"/>
    <lineage>
        <taxon>Bacteria</taxon>
        <taxon>Bacillati</taxon>
        <taxon>Cyanobacteriota</taxon>
        <taxon>Cyanophyceae</taxon>
        <taxon>Oscillatoriophycideae</taxon>
        <taxon>Chroococcales</taxon>
        <taxon>Microcystaceae</taxon>
        <taxon>Microcystis</taxon>
    </lineage>
</organism>
<dbReference type="RefSeq" id="WP_002769571.1">
    <property type="nucleotide sequence ID" value="NZ_HE972998.1"/>
</dbReference>